<keyword evidence="1" id="KW-0812">Transmembrane</keyword>
<feature type="transmembrane region" description="Helical" evidence="1">
    <location>
        <begin position="16"/>
        <end position="34"/>
    </location>
</feature>
<evidence type="ECO:0000313" key="2">
    <source>
        <dbReference type="EMBL" id="CAB4693605.1"/>
    </source>
</evidence>
<dbReference type="InterPro" id="IPR025333">
    <property type="entry name" value="DUF4239"/>
</dbReference>
<dbReference type="EMBL" id="CAEZXZ010000008">
    <property type="protein sequence ID" value="CAB4693605.1"/>
    <property type="molecule type" value="Genomic_DNA"/>
</dbReference>
<feature type="transmembrane region" description="Helical" evidence="1">
    <location>
        <begin position="219"/>
        <end position="237"/>
    </location>
</feature>
<reference evidence="2" key="1">
    <citation type="submission" date="2020-05" db="EMBL/GenBank/DDBJ databases">
        <authorList>
            <person name="Chiriac C."/>
            <person name="Salcher M."/>
            <person name="Ghai R."/>
            <person name="Kavagutti S V."/>
        </authorList>
    </citation>
    <scope>NUCLEOTIDE SEQUENCE</scope>
</reference>
<evidence type="ECO:0000256" key="1">
    <source>
        <dbReference type="SAM" id="Phobius"/>
    </source>
</evidence>
<sequence length="282" mass="30225">MSFSEFMIQVPPEVRLLLALVISIGVSLAFVWVFHDKMLRLDDKNLEATEKAEAEKRVDPSAPRPAKNPDTMWLAQRVLGLTATGFVFLLAFTLGNFWGNHGDASSATLDEVTMYARAVSIVETIPADQGGTQIMAALEKYRRDISEVQWPLLQRADYAGAHAVQLQAGDAIGKATAAAGRTGASKLPEWNLLTDSVNNMTSDATQRIAQLPGSNVPGVLWVIAILGLANLVMTAAFQPARRGPNLLLVGVMAGITALLMFLVVEASNPFIGGGAVRFPILG</sequence>
<dbReference type="Pfam" id="PF14023">
    <property type="entry name" value="Bestrophin-like"/>
    <property type="match status" value="1"/>
</dbReference>
<keyword evidence="1" id="KW-0472">Membrane</keyword>
<organism evidence="2">
    <name type="scientific">freshwater metagenome</name>
    <dbReference type="NCBI Taxonomy" id="449393"/>
    <lineage>
        <taxon>unclassified sequences</taxon>
        <taxon>metagenomes</taxon>
        <taxon>ecological metagenomes</taxon>
    </lineage>
</organism>
<feature type="transmembrane region" description="Helical" evidence="1">
    <location>
        <begin position="246"/>
        <end position="264"/>
    </location>
</feature>
<name>A0A6J6PAJ2_9ZZZZ</name>
<gene>
    <name evidence="2" type="ORF">UFOPK2625_00119</name>
</gene>
<accession>A0A6J6PAJ2</accession>
<keyword evidence="1" id="KW-1133">Transmembrane helix</keyword>
<proteinExistence type="predicted"/>
<feature type="transmembrane region" description="Helical" evidence="1">
    <location>
        <begin position="78"/>
        <end position="99"/>
    </location>
</feature>
<protein>
    <submittedName>
        <fullName evidence="2">Unannotated protein</fullName>
    </submittedName>
</protein>
<dbReference type="AlphaFoldDB" id="A0A6J6PAJ2"/>